<dbReference type="InterPro" id="IPR036719">
    <property type="entry name" value="Neuro-gated_channel_TM_sf"/>
</dbReference>
<dbReference type="InterPro" id="IPR036734">
    <property type="entry name" value="Neur_chan_lig-bd_sf"/>
</dbReference>
<dbReference type="InterPro" id="IPR018000">
    <property type="entry name" value="Neurotransmitter_ion_chnl_CS"/>
</dbReference>
<evidence type="ECO:0000256" key="14">
    <source>
        <dbReference type="ARBA" id="ARBA00034104"/>
    </source>
</evidence>
<evidence type="ECO:0000256" key="15">
    <source>
        <dbReference type="RuleBase" id="RU000687"/>
    </source>
</evidence>
<feature type="chain" id="PRO_5042620843" evidence="15">
    <location>
        <begin position="17"/>
        <end position="592"/>
    </location>
</feature>
<keyword evidence="3 15" id="KW-0812">Transmembrane</keyword>
<dbReference type="CDD" id="cd19051">
    <property type="entry name" value="LGIC_TM_cation"/>
    <property type="match status" value="1"/>
</dbReference>
<evidence type="ECO:0000256" key="13">
    <source>
        <dbReference type="ARBA" id="ARBA00023303"/>
    </source>
</evidence>
<dbReference type="InterPro" id="IPR006202">
    <property type="entry name" value="Neur_chan_lig-bd"/>
</dbReference>
<dbReference type="InterPro" id="IPR002394">
    <property type="entry name" value="Nicotinic_acetylcholine_rcpt"/>
</dbReference>
<comment type="subcellular location">
    <subcellularLocation>
        <location evidence="14">Postsynaptic cell membrane</location>
        <topology evidence="14">Multi-pass membrane protein</topology>
    </subcellularLocation>
</comment>
<keyword evidence="7 15" id="KW-0472">Membrane</keyword>
<feature type="transmembrane region" description="Helical" evidence="15">
    <location>
        <begin position="263"/>
        <end position="281"/>
    </location>
</feature>
<keyword evidence="15" id="KW-0732">Signal</keyword>
<accession>A0A2A6CUN9</accession>
<dbReference type="FunFam" id="1.20.58.390:FF:000073">
    <property type="entry name" value="Neuronal acetylcholine receptor subunit alpha-9-II"/>
    <property type="match status" value="1"/>
</dbReference>
<evidence type="ECO:0000256" key="3">
    <source>
        <dbReference type="ARBA" id="ARBA00022692"/>
    </source>
</evidence>
<dbReference type="GO" id="GO:0034220">
    <property type="term" value="P:monoatomic ion transmembrane transport"/>
    <property type="evidence" value="ECO:0000318"/>
    <property type="project" value="GO_Central"/>
</dbReference>
<keyword evidence="11" id="KW-0628">Postsynaptic cell membrane</keyword>
<dbReference type="CDD" id="cd18997">
    <property type="entry name" value="LGIC_ECD_nAChR"/>
    <property type="match status" value="1"/>
</dbReference>
<keyword evidence="1 15" id="KW-0813">Transport</keyword>
<keyword evidence="13 15" id="KW-0407">Ion channel</keyword>
<evidence type="ECO:0000256" key="12">
    <source>
        <dbReference type="ARBA" id="ARBA00023286"/>
    </source>
</evidence>
<dbReference type="PROSITE" id="PS00236">
    <property type="entry name" value="NEUROTR_ION_CHANNEL"/>
    <property type="match status" value="1"/>
</dbReference>
<feature type="transmembrane region" description="Helical" evidence="15">
    <location>
        <begin position="293"/>
        <end position="316"/>
    </location>
</feature>
<dbReference type="PRINTS" id="PR00254">
    <property type="entry name" value="NICOTINICR"/>
</dbReference>
<keyword evidence="6 15" id="KW-0406">Ion transport</keyword>
<feature type="transmembrane region" description="Helical" evidence="15">
    <location>
        <begin position="232"/>
        <end position="251"/>
    </location>
</feature>
<evidence type="ECO:0000313" key="16">
    <source>
        <dbReference type="EnsemblMetazoa" id="PPA03976.1"/>
    </source>
</evidence>
<dbReference type="PRINTS" id="PR00252">
    <property type="entry name" value="NRIONCHANNEL"/>
</dbReference>
<evidence type="ECO:0000256" key="9">
    <source>
        <dbReference type="ARBA" id="ARBA00023170"/>
    </source>
</evidence>
<protein>
    <submittedName>
        <fullName evidence="16">Acr-21</fullName>
    </submittedName>
</protein>
<accession>A0A8R1Y6W7</accession>
<evidence type="ECO:0000313" key="17">
    <source>
        <dbReference type="Proteomes" id="UP000005239"/>
    </source>
</evidence>
<dbReference type="Proteomes" id="UP000005239">
    <property type="component" value="Unassembled WGS sequence"/>
</dbReference>
<dbReference type="GO" id="GO:0022848">
    <property type="term" value="F:acetylcholine-gated monoatomic cation-selective channel activity"/>
    <property type="evidence" value="ECO:0007669"/>
    <property type="project" value="InterPro"/>
</dbReference>
<dbReference type="Gene3D" id="2.70.170.10">
    <property type="entry name" value="Neurotransmitter-gated ion-channel ligand-binding domain"/>
    <property type="match status" value="1"/>
</dbReference>
<name>A0A2A6CUN9_PRIPA</name>
<dbReference type="Pfam" id="PF02931">
    <property type="entry name" value="Neur_chan_LBD"/>
    <property type="match status" value="1"/>
</dbReference>
<dbReference type="Pfam" id="PF02932">
    <property type="entry name" value="Neur_chan_memb"/>
    <property type="match status" value="1"/>
</dbReference>
<dbReference type="GO" id="GO:1902495">
    <property type="term" value="C:transmembrane transporter complex"/>
    <property type="evidence" value="ECO:0000318"/>
    <property type="project" value="GO_Central"/>
</dbReference>
<dbReference type="GO" id="GO:0005231">
    <property type="term" value="F:excitatory extracellular ligand-gated monoatomic ion channel activity"/>
    <property type="evidence" value="ECO:0000318"/>
    <property type="project" value="GO_Central"/>
</dbReference>
<dbReference type="InterPro" id="IPR038050">
    <property type="entry name" value="Neuro_actylchol_rec"/>
</dbReference>
<gene>
    <name evidence="16" type="primary">WBGene00093530</name>
</gene>
<organism evidence="16 17">
    <name type="scientific">Pristionchus pacificus</name>
    <name type="common">Parasitic nematode worm</name>
    <dbReference type="NCBI Taxonomy" id="54126"/>
    <lineage>
        <taxon>Eukaryota</taxon>
        <taxon>Metazoa</taxon>
        <taxon>Ecdysozoa</taxon>
        <taxon>Nematoda</taxon>
        <taxon>Chromadorea</taxon>
        <taxon>Rhabditida</taxon>
        <taxon>Rhabditina</taxon>
        <taxon>Diplogasteromorpha</taxon>
        <taxon>Diplogasteroidea</taxon>
        <taxon>Neodiplogasteridae</taxon>
        <taxon>Pristionchus</taxon>
    </lineage>
</organism>
<evidence type="ECO:0000256" key="1">
    <source>
        <dbReference type="ARBA" id="ARBA00022448"/>
    </source>
</evidence>
<dbReference type="GO" id="GO:0042391">
    <property type="term" value="P:regulation of membrane potential"/>
    <property type="evidence" value="ECO:0000318"/>
    <property type="project" value="GO_Central"/>
</dbReference>
<keyword evidence="2" id="KW-1003">Cell membrane</keyword>
<keyword evidence="12" id="KW-1071">Ligand-gated ion channel</keyword>
<feature type="signal peptide" evidence="15">
    <location>
        <begin position="1"/>
        <end position="16"/>
    </location>
</feature>
<dbReference type="EnsemblMetazoa" id="PPA03976.1">
    <property type="protein sequence ID" value="PPA03976.1"/>
    <property type="gene ID" value="WBGene00093530"/>
</dbReference>
<dbReference type="NCBIfam" id="TIGR00860">
    <property type="entry name" value="LIC"/>
    <property type="match status" value="1"/>
</dbReference>
<proteinExistence type="inferred from homology"/>
<evidence type="ECO:0000256" key="8">
    <source>
        <dbReference type="ARBA" id="ARBA00023157"/>
    </source>
</evidence>
<evidence type="ECO:0000256" key="2">
    <source>
        <dbReference type="ARBA" id="ARBA00022475"/>
    </source>
</evidence>
<reference evidence="16" key="2">
    <citation type="submission" date="2022-06" db="UniProtKB">
        <authorList>
            <consortium name="EnsemblMetazoa"/>
        </authorList>
    </citation>
    <scope>IDENTIFICATION</scope>
    <source>
        <strain evidence="16">PS312</strain>
    </source>
</reference>
<dbReference type="GO" id="GO:0043005">
    <property type="term" value="C:neuron projection"/>
    <property type="evidence" value="ECO:0000318"/>
    <property type="project" value="GO_Central"/>
</dbReference>
<sequence length="592" mass="67785">MRLHCILAWLSVVSVAEESLVRLYNHLVSNYEREVRPSLSHDEPIEVDFVFSLTQIIDVDERNQILTSNAWVRQQWIDYKLVWDPRDFGNVTKIHIPYEKIWRPDIILYNNADSQYTKSVMSTDVVVSFLGNVTWASAAIFKSSCPLDVRYYPFDTQSCVLKFASWAYDGTKIDLMIKSEKDQTPKDDSNYMMSTEWELLNIRAEKDVVIYSCCPEPYPFVDIQIKILRRPMFYVFNLILPCVLISGIALLGFYMPSDSGEKVTLGITSLLSTTVFLMLVAEGMPPTSEALPLIGIYYGVTIFIVSLATAMTVFTLNVHHYGYHGTAVPPKLQVFAFKYLSRILFLKLPPYHSINAHVKHVYEKEHSKESINYLRGLSPHLTAGIDSSQFLRNKLSNGGSAAVNMGRRMPRQYSDVQRKSLQDHWIATNPYVLSSKANAVAPYSPCALLLCGAWCGLGNCRKQSHHLQVSFSPSAKRREIDEEETPLTLIDENGLSPHPNRRSHSQGGINRPHPEYSEDLFESEFLKVMRNVHATIERNEMRQVERDRRDATRLEWEQVAMVLDRFLLVVFVVATTTVTFVILYQRQLGIFE</sequence>
<dbReference type="PANTHER" id="PTHR18945">
    <property type="entry name" value="NEUROTRANSMITTER GATED ION CHANNEL"/>
    <property type="match status" value="1"/>
</dbReference>
<evidence type="ECO:0000256" key="10">
    <source>
        <dbReference type="ARBA" id="ARBA00023180"/>
    </source>
</evidence>
<reference evidence="17" key="1">
    <citation type="journal article" date="2008" name="Nat. Genet.">
        <title>The Pristionchus pacificus genome provides a unique perspective on nematode lifestyle and parasitism.</title>
        <authorList>
            <person name="Dieterich C."/>
            <person name="Clifton S.W."/>
            <person name="Schuster L.N."/>
            <person name="Chinwalla A."/>
            <person name="Delehaunty K."/>
            <person name="Dinkelacker I."/>
            <person name="Fulton L."/>
            <person name="Fulton R."/>
            <person name="Godfrey J."/>
            <person name="Minx P."/>
            <person name="Mitreva M."/>
            <person name="Roeseler W."/>
            <person name="Tian H."/>
            <person name="Witte H."/>
            <person name="Yang S.P."/>
            <person name="Wilson R.K."/>
            <person name="Sommer R.J."/>
        </authorList>
    </citation>
    <scope>NUCLEOTIDE SEQUENCE [LARGE SCALE GENOMIC DNA]</scope>
    <source>
        <strain evidence="17">PS312</strain>
    </source>
</reference>
<keyword evidence="10" id="KW-0325">Glycoprotein</keyword>
<dbReference type="GO" id="GO:0007268">
    <property type="term" value="P:chemical synaptic transmission"/>
    <property type="evidence" value="ECO:0000318"/>
    <property type="project" value="GO_Central"/>
</dbReference>
<dbReference type="Gene3D" id="1.20.58.390">
    <property type="entry name" value="Neurotransmitter-gated ion-channel transmembrane domain"/>
    <property type="match status" value="2"/>
</dbReference>
<evidence type="ECO:0000256" key="4">
    <source>
        <dbReference type="ARBA" id="ARBA00022989"/>
    </source>
</evidence>
<dbReference type="GO" id="GO:0004888">
    <property type="term" value="F:transmembrane signaling receptor activity"/>
    <property type="evidence" value="ECO:0007669"/>
    <property type="project" value="InterPro"/>
</dbReference>
<keyword evidence="8" id="KW-1015">Disulfide bond</keyword>
<keyword evidence="5" id="KW-0770">Synapse</keyword>
<dbReference type="AlphaFoldDB" id="A0A2A6CUN9"/>
<dbReference type="FunFam" id="2.70.170.10:FF:000030">
    <property type="entry name" value="AcetylCholine Receptor"/>
    <property type="match status" value="1"/>
</dbReference>
<keyword evidence="17" id="KW-1185">Reference proteome</keyword>
<feature type="transmembrane region" description="Helical" evidence="15">
    <location>
        <begin position="566"/>
        <end position="584"/>
    </location>
</feature>
<dbReference type="SUPFAM" id="SSF90112">
    <property type="entry name" value="Neurotransmitter-gated ion-channel transmembrane pore"/>
    <property type="match status" value="1"/>
</dbReference>
<dbReference type="GO" id="GO:1904315">
    <property type="term" value="F:transmitter-gated monoatomic ion channel activity involved in regulation of postsynaptic membrane potential"/>
    <property type="evidence" value="ECO:0000318"/>
    <property type="project" value="GO_Central"/>
</dbReference>
<dbReference type="GO" id="GO:0045211">
    <property type="term" value="C:postsynaptic membrane"/>
    <property type="evidence" value="ECO:0007669"/>
    <property type="project" value="UniProtKB-SubCell"/>
</dbReference>
<dbReference type="GO" id="GO:0045202">
    <property type="term" value="C:synapse"/>
    <property type="evidence" value="ECO:0000318"/>
    <property type="project" value="GO_Central"/>
</dbReference>
<keyword evidence="9" id="KW-0675">Receptor</keyword>
<dbReference type="InterPro" id="IPR006201">
    <property type="entry name" value="Neur_channel"/>
</dbReference>
<evidence type="ECO:0000256" key="11">
    <source>
        <dbReference type="ARBA" id="ARBA00023257"/>
    </source>
</evidence>
<evidence type="ECO:0000256" key="7">
    <source>
        <dbReference type="ARBA" id="ARBA00023136"/>
    </source>
</evidence>
<evidence type="ECO:0000256" key="6">
    <source>
        <dbReference type="ARBA" id="ARBA00023065"/>
    </source>
</evidence>
<keyword evidence="4 15" id="KW-1133">Transmembrane helix</keyword>
<evidence type="ECO:0000256" key="5">
    <source>
        <dbReference type="ARBA" id="ARBA00023018"/>
    </source>
</evidence>
<dbReference type="SUPFAM" id="SSF63712">
    <property type="entry name" value="Nicotinic receptor ligand binding domain-like"/>
    <property type="match status" value="1"/>
</dbReference>
<dbReference type="GO" id="GO:0005886">
    <property type="term" value="C:plasma membrane"/>
    <property type="evidence" value="ECO:0000318"/>
    <property type="project" value="GO_Central"/>
</dbReference>
<comment type="similarity">
    <text evidence="15">Belongs to the ligand-gated ion channel (TC 1.A.9) family.</text>
</comment>
<dbReference type="InterPro" id="IPR006029">
    <property type="entry name" value="Neurotrans-gated_channel_TM"/>
</dbReference>